<dbReference type="Gene3D" id="1.10.287.130">
    <property type="match status" value="1"/>
</dbReference>
<dbReference type="CDD" id="cd00082">
    <property type="entry name" value="HisKA"/>
    <property type="match status" value="1"/>
</dbReference>
<keyword evidence="15" id="KW-1185">Reference proteome</keyword>
<protein>
    <recommendedName>
        <fullName evidence="3">histidine kinase</fullName>
        <ecNumber evidence="3">2.7.13.3</ecNumber>
    </recommendedName>
</protein>
<evidence type="ECO:0000256" key="10">
    <source>
        <dbReference type="ARBA" id="ARBA00023136"/>
    </source>
</evidence>
<feature type="transmembrane region" description="Helical" evidence="12">
    <location>
        <begin position="65"/>
        <end position="88"/>
    </location>
</feature>
<keyword evidence="10 12" id="KW-0472">Membrane</keyword>
<dbReference type="AlphaFoldDB" id="A0A239VCL8"/>
<dbReference type="GO" id="GO:0000155">
    <property type="term" value="F:phosphorelay sensor kinase activity"/>
    <property type="evidence" value="ECO:0007669"/>
    <property type="project" value="InterPro"/>
</dbReference>
<dbReference type="GeneID" id="63459045"/>
<dbReference type="InterPro" id="IPR036890">
    <property type="entry name" value="HATPase_C_sf"/>
</dbReference>
<comment type="subcellular location">
    <subcellularLocation>
        <location evidence="2">Cell membrane</location>
    </subcellularLocation>
</comment>
<feature type="coiled-coil region" evidence="11">
    <location>
        <begin position="178"/>
        <end position="205"/>
    </location>
</feature>
<keyword evidence="11" id="KW-0175">Coiled coil</keyword>
<evidence type="ECO:0000256" key="11">
    <source>
        <dbReference type="SAM" id="Coils"/>
    </source>
</evidence>
<evidence type="ECO:0000256" key="8">
    <source>
        <dbReference type="ARBA" id="ARBA00022989"/>
    </source>
</evidence>
<dbReference type="InterPro" id="IPR036097">
    <property type="entry name" value="HisK_dim/P_sf"/>
</dbReference>
<dbReference type="SUPFAM" id="SSF47384">
    <property type="entry name" value="Homodimeric domain of signal transducing histidine kinase"/>
    <property type="match status" value="1"/>
</dbReference>
<dbReference type="PANTHER" id="PTHR45436">
    <property type="entry name" value="SENSOR HISTIDINE KINASE YKOH"/>
    <property type="match status" value="1"/>
</dbReference>
<evidence type="ECO:0000256" key="7">
    <source>
        <dbReference type="ARBA" id="ARBA00022777"/>
    </source>
</evidence>
<name>A0A239VCL8_9MICO</name>
<dbReference type="GO" id="GO:0005886">
    <property type="term" value="C:plasma membrane"/>
    <property type="evidence" value="ECO:0007669"/>
    <property type="project" value="UniProtKB-SubCell"/>
</dbReference>
<evidence type="ECO:0000256" key="12">
    <source>
        <dbReference type="SAM" id="Phobius"/>
    </source>
</evidence>
<dbReference type="STRING" id="1121387.GCA_000429885_02324"/>
<evidence type="ECO:0000256" key="6">
    <source>
        <dbReference type="ARBA" id="ARBA00022692"/>
    </source>
</evidence>
<evidence type="ECO:0000256" key="3">
    <source>
        <dbReference type="ARBA" id="ARBA00012438"/>
    </source>
</evidence>
<accession>A0A239VCL8</accession>
<dbReference type="Gene3D" id="3.30.565.10">
    <property type="entry name" value="Histidine kinase-like ATPase, C-terminal domain"/>
    <property type="match status" value="1"/>
</dbReference>
<dbReference type="InterPro" id="IPR003661">
    <property type="entry name" value="HisK_dim/P_dom"/>
</dbReference>
<dbReference type="RefSeq" id="WP_051277723.1">
    <property type="nucleotide sequence ID" value="NZ_LT906453.1"/>
</dbReference>
<dbReference type="SMART" id="SM00387">
    <property type="entry name" value="HATPase_c"/>
    <property type="match status" value="1"/>
</dbReference>
<dbReference type="Pfam" id="PF00512">
    <property type="entry name" value="HisKA"/>
    <property type="match status" value="1"/>
</dbReference>
<evidence type="ECO:0000256" key="2">
    <source>
        <dbReference type="ARBA" id="ARBA00004236"/>
    </source>
</evidence>
<dbReference type="InterPro" id="IPR004358">
    <property type="entry name" value="Sig_transdc_His_kin-like_C"/>
</dbReference>
<dbReference type="PANTHER" id="PTHR45436:SF5">
    <property type="entry name" value="SENSOR HISTIDINE KINASE TRCS"/>
    <property type="match status" value="1"/>
</dbReference>
<evidence type="ECO:0000313" key="14">
    <source>
        <dbReference type="EMBL" id="SNV19689.1"/>
    </source>
</evidence>
<keyword evidence="5 14" id="KW-0808">Transferase</keyword>
<evidence type="ECO:0000259" key="13">
    <source>
        <dbReference type="PROSITE" id="PS50109"/>
    </source>
</evidence>
<keyword evidence="9" id="KW-0902">Two-component regulatory system</keyword>
<dbReference type="PROSITE" id="PS50109">
    <property type="entry name" value="HIS_KIN"/>
    <property type="match status" value="1"/>
</dbReference>
<dbReference type="Proteomes" id="UP000242637">
    <property type="component" value="Chromosome 1"/>
</dbReference>
<gene>
    <name evidence="14" type="primary">arlS</name>
    <name evidence="14" type="ORF">SAMEA4475696_00783</name>
</gene>
<dbReference type="KEGG" id="dco:SAMEA4475696_0783"/>
<dbReference type="EMBL" id="LT906453">
    <property type="protein sequence ID" value="SNV19689.1"/>
    <property type="molecule type" value="Genomic_DNA"/>
</dbReference>
<proteinExistence type="predicted"/>
<dbReference type="SUPFAM" id="SSF55874">
    <property type="entry name" value="ATPase domain of HSP90 chaperone/DNA topoisomerase II/histidine kinase"/>
    <property type="match status" value="1"/>
</dbReference>
<keyword evidence="6 12" id="KW-0812">Transmembrane</keyword>
<evidence type="ECO:0000256" key="4">
    <source>
        <dbReference type="ARBA" id="ARBA00022553"/>
    </source>
</evidence>
<feature type="transmembrane region" description="Helical" evidence="12">
    <location>
        <begin position="29"/>
        <end position="53"/>
    </location>
</feature>
<dbReference type="EC" id="2.7.13.3" evidence="3"/>
<dbReference type="Pfam" id="PF02518">
    <property type="entry name" value="HATPase_c"/>
    <property type="match status" value="1"/>
</dbReference>
<dbReference type="PRINTS" id="PR00344">
    <property type="entry name" value="BCTRLSENSOR"/>
</dbReference>
<dbReference type="InterPro" id="IPR050428">
    <property type="entry name" value="TCS_sensor_his_kinase"/>
</dbReference>
<sequence>MTPGLLPDNTTKTHRSVSVRESLLRSTSLAVVLSLLIVTVPAIAFTIITTQFLNDTPGYPTPHNITITITTLALILIATAAAAVYAVVRWQAGKVSDPLVELANDAKRLGEGDPRIHQTASGITEIDLVTSELDRSARRLITSLAAERDFSADASHQLRTPLTALLMRLEEIAATDDLDVAHEEADIAIQQVERLTDTVEALLRKNRRSVETPRMVRVDRTLAELQRLWQPKFERESRAIHVTGIRGVSVWTTSVNLTQILGVIIENSLAHGSGTTVVDVRLSGPSVIITITDEGPGVDPDLAPYVFDKEVSTSGSGLGLSIARSLAEGYGGRLELLRTKPATFALFLQAVATD</sequence>
<evidence type="ECO:0000256" key="5">
    <source>
        <dbReference type="ARBA" id="ARBA00022679"/>
    </source>
</evidence>
<evidence type="ECO:0000256" key="9">
    <source>
        <dbReference type="ARBA" id="ARBA00023012"/>
    </source>
</evidence>
<evidence type="ECO:0000313" key="15">
    <source>
        <dbReference type="Proteomes" id="UP000242637"/>
    </source>
</evidence>
<keyword evidence="7 14" id="KW-0418">Kinase</keyword>
<dbReference type="SMART" id="SM00388">
    <property type="entry name" value="HisKA"/>
    <property type="match status" value="1"/>
</dbReference>
<organism evidence="14 15">
    <name type="scientific">Dermatophilus congolensis</name>
    <dbReference type="NCBI Taxonomy" id="1863"/>
    <lineage>
        <taxon>Bacteria</taxon>
        <taxon>Bacillati</taxon>
        <taxon>Actinomycetota</taxon>
        <taxon>Actinomycetes</taxon>
        <taxon>Micrococcales</taxon>
        <taxon>Dermatophilaceae</taxon>
        <taxon>Dermatophilus</taxon>
    </lineage>
</organism>
<reference evidence="14 15" key="1">
    <citation type="submission" date="2017-06" db="EMBL/GenBank/DDBJ databases">
        <authorList>
            <consortium name="Pathogen Informatics"/>
        </authorList>
    </citation>
    <scope>NUCLEOTIDE SEQUENCE [LARGE SCALE GENOMIC DNA]</scope>
    <source>
        <strain evidence="14 15">NCTC13039</strain>
    </source>
</reference>
<dbReference type="InterPro" id="IPR003594">
    <property type="entry name" value="HATPase_dom"/>
</dbReference>
<keyword evidence="4" id="KW-0597">Phosphoprotein</keyword>
<dbReference type="InterPro" id="IPR005467">
    <property type="entry name" value="His_kinase_dom"/>
</dbReference>
<dbReference type="OrthoDB" id="5499837at2"/>
<keyword evidence="8 12" id="KW-1133">Transmembrane helix</keyword>
<evidence type="ECO:0000256" key="1">
    <source>
        <dbReference type="ARBA" id="ARBA00000085"/>
    </source>
</evidence>
<comment type="catalytic activity">
    <reaction evidence="1">
        <text>ATP + protein L-histidine = ADP + protein N-phospho-L-histidine.</text>
        <dbReference type="EC" id="2.7.13.3"/>
    </reaction>
</comment>
<feature type="domain" description="Histidine kinase" evidence="13">
    <location>
        <begin position="153"/>
        <end position="352"/>
    </location>
</feature>